<name>A0AAE6G0C0_MYXXA</name>
<dbReference type="Pfam" id="PF01471">
    <property type="entry name" value="PG_binding_1"/>
    <property type="match status" value="1"/>
</dbReference>
<sequence>MAHDIVFKPSAVFDPERAYFSKCGPTEPPPSPQDSSEAKLTQLKAAKAAAASISSGGDVILPCMKAALQTLEATVVDMEGKPLDDILIELRKSSTEALSARTDAAGTLRFQGLAPGTYQLGLLELDQDRWEILGSEPLSAERAACRDEATWTAPRPVARTGPTSHVIQQGECLSTLAHQHGLHADTVWDLPDNRDLKSRRKNKNILLPGDTVILPPRQLALRDVEPSNAYRIRRKDASEQLRIRFLDRQDRPRSGASYLIAIDGPNGTEERTGKTDGEGFVRESVSATTTEVRVTLGQDLERETFIFRAAHLDPLDTLSGVQGRLTNLGYPCAKDEGKLGALTRRALQDFQRDEGLTVTGEPDASTRATIEEKHLA</sequence>
<dbReference type="SUPFAM" id="SSF49478">
    <property type="entry name" value="Cna protein B-type domain"/>
    <property type="match status" value="1"/>
</dbReference>
<dbReference type="Gene3D" id="3.10.350.10">
    <property type="entry name" value="LysM domain"/>
    <property type="match status" value="1"/>
</dbReference>
<dbReference type="Gene3D" id="2.60.40.10">
    <property type="entry name" value="Immunoglobulins"/>
    <property type="match status" value="1"/>
</dbReference>
<organism evidence="3 4">
    <name type="scientific">Myxococcus xanthus</name>
    <dbReference type="NCBI Taxonomy" id="34"/>
    <lineage>
        <taxon>Bacteria</taxon>
        <taxon>Pseudomonadati</taxon>
        <taxon>Myxococcota</taxon>
        <taxon>Myxococcia</taxon>
        <taxon>Myxococcales</taxon>
        <taxon>Cystobacterineae</taxon>
        <taxon>Myxococcaceae</taxon>
        <taxon>Myxococcus</taxon>
    </lineage>
</organism>
<dbReference type="InterPro" id="IPR036365">
    <property type="entry name" value="PGBD-like_sf"/>
</dbReference>
<dbReference type="AlphaFoldDB" id="A0AAE6G0C0"/>
<dbReference type="InterPro" id="IPR036366">
    <property type="entry name" value="PGBDSf"/>
</dbReference>
<accession>A0AAE6G0C0</accession>
<dbReference type="InterPro" id="IPR036779">
    <property type="entry name" value="LysM_dom_sf"/>
</dbReference>
<dbReference type="InterPro" id="IPR002477">
    <property type="entry name" value="Peptidoglycan-bd-like"/>
</dbReference>
<evidence type="ECO:0000313" key="4">
    <source>
        <dbReference type="Proteomes" id="UP000320179"/>
    </source>
</evidence>
<dbReference type="RefSeq" id="WP_140798385.1">
    <property type="nucleotide sequence ID" value="NZ_CP017169.1"/>
</dbReference>
<reference evidence="3 4" key="1">
    <citation type="journal article" date="2019" name="Science">
        <title>Social genes are selection hotspots in kin groups of a soil microbe.</title>
        <authorList>
            <person name="Wielgoss S."/>
            <person name="Wolfensberger R."/>
            <person name="Sun L."/>
            <person name="Fiegna F."/>
            <person name="Velicer G.J."/>
        </authorList>
    </citation>
    <scope>NUCLEOTIDE SEQUENCE [LARGE SCALE GENOMIC DNA]</scope>
    <source>
        <strain evidence="3 4">MC3.5.9c15</strain>
    </source>
</reference>
<gene>
    <name evidence="3" type="ORF">BHS09_16865</name>
</gene>
<proteinExistence type="predicted"/>
<feature type="region of interest" description="Disordered" evidence="1">
    <location>
        <begin position="357"/>
        <end position="376"/>
    </location>
</feature>
<evidence type="ECO:0000256" key="1">
    <source>
        <dbReference type="SAM" id="MobiDB-lite"/>
    </source>
</evidence>
<dbReference type="Proteomes" id="UP000320179">
    <property type="component" value="Chromosome"/>
</dbReference>
<dbReference type="Gene3D" id="1.10.101.10">
    <property type="entry name" value="PGBD-like superfamily/PGBD"/>
    <property type="match status" value="1"/>
</dbReference>
<protein>
    <recommendedName>
        <fullName evidence="2">Peptidoglycan binding-like domain-containing protein</fullName>
    </recommendedName>
</protein>
<dbReference type="SUPFAM" id="SSF47090">
    <property type="entry name" value="PGBD-like"/>
    <property type="match status" value="1"/>
</dbReference>
<feature type="domain" description="Peptidoglycan binding-like" evidence="2">
    <location>
        <begin position="321"/>
        <end position="369"/>
    </location>
</feature>
<evidence type="ECO:0000313" key="3">
    <source>
        <dbReference type="EMBL" id="QDE68523.1"/>
    </source>
</evidence>
<evidence type="ECO:0000259" key="2">
    <source>
        <dbReference type="Pfam" id="PF01471"/>
    </source>
</evidence>
<dbReference type="InterPro" id="IPR013783">
    <property type="entry name" value="Ig-like_fold"/>
</dbReference>
<dbReference type="EMBL" id="CP017174">
    <property type="protein sequence ID" value="QDE68523.1"/>
    <property type="molecule type" value="Genomic_DNA"/>
</dbReference>